<dbReference type="Pfam" id="PF00037">
    <property type="entry name" value="Fer4"/>
    <property type="match status" value="1"/>
</dbReference>
<feature type="domain" description="4Fe-4S ferredoxin-type" evidence="16">
    <location>
        <begin position="558"/>
        <end position="587"/>
    </location>
</feature>
<dbReference type="InterPro" id="IPR011766">
    <property type="entry name" value="TPP_enzyme_TPP-bd"/>
</dbReference>
<sequence>MKKIMTGNEAIARGAWEAGLHVAAAYPGTPSTEILENLSGYKDVYSEWATNEKVALEVAAGASMAGARALAAMKHVGLNVAADPLFTLAYTGVGGGLVVVTADDPGLFSSQNEQDNRFYASHAKLAMIEPSDSQESLDFIKEAFAISENFDTPVLFRVSTRICHSKTLVEPGERAEVAVRPYEKNSAKYVMAPAHAKKRKYLMEKRIAALKEFSETTPLNRVERGEGKTGIITSGISYNHAKEVFGDGASYLKLGFTWPLPEKKIRDFAASVDTLYVIEENEPYIEDFVKALGVACTGREKLPWVDELTPEVIRRAFFPGEAETGGYAIDANIPPRPPVLCAGCTHRGFFYEVGKYKDVVVTGDIGCYTLGMVPPLSVTDSVICMGASVSAGVGFRKAVERAGRNEKVFAVIGDSTFFHSGITGLIDAIVNKAPIVVNILDNRITAMTGHQENPGTGRTLMGEPTHQVDLKALCMACGVKEENIRLIDPYDLTATKEAIKAGHDASEPFVIITTSPCALIKEVIKKRANMKCAVDEEKCVKCKLCLKAGCPALNFRGGRVYIDRASCNGCTVCMQICPKKAISREGE</sequence>
<comment type="function">
    <text evidence="1 14">Catalyzes the ferredoxin-dependent oxidative decarboxylation of arylpyruvates.</text>
</comment>
<dbReference type="InterPro" id="IPR017900">
    <property type="entry name" value="4Fe4S_Fe_S_CS"/>
</dbReference>
<evidence type="ECO:0000256" key="9">
    <source>
        <dbReference type="ARBA" id="ARBA00023002"/>
    </source>
</evidence>
<dbReference type="CDD" id="cd07034">
    <property type="entry name" value="TPP_PYR_PFOR_IOR-alpha_like"/>
    <property type="match status" value="1"/>
</dbReference>
<keyword evidence="18" id="KW-1185">Reference proteome</keyword>
<feature type="binding site" evidence="15">
    <location>
        <position position="573"/>
    </location>
    <ligand>
        <name>[4Fe-4S] cluster</name>
        <dbReference type="ChEBI" id="CHEBI:49883"/>
        <label>2</label>
    </ligand>
</feature>
<keyword evidence="6 14" id="KW-0004">4Fe-4S</keyword>
<evidence type="ECO:0000256" key="2">
    <source>
        <dbReference type="ARBA" id="ARBA00011238"/>
    </source>
</evidence>
<dbReference type="GO" id="GO:0030976">
    <property type="term" value="F:thiamine pyrophosphate binding"/>
    <property type="evidence" value="ECO:0007669"/>
    <property type="project" value="InterPro"/>
</dbReference>
<gene>
    <name evidence="17" type="primary">iorA</name>
    <name evidence="17" type="ORF">NE630_08455</name>
</gene>
<feature type="binding site" evidence="15">
    <location>
        <position position="545"/>
    </location>
    <ligand>
        <name>[4Fe-4S] cluster</name>
        <dbReference type="ChEBI" id="CHEBI:49883"/>
        <label>1</label>
    </ligand>
</feature>
<evidence type="ECO:0000256" key="15">
    <source>
        <dbReference type="PIRSR" id="PIRSR006439-50"/>
    </source>
</evidence>
<keyword evidence="7 14" id="KW-0479">Metal-binding</keyword>
<evidence type="ECO:0000256" key="13">
    <source>
        <dbReference type="ARBA" id="ARBA00048332"/>
    </source>
</evidence>
<dbReference type="CDD" id="cd02008">
    <property type="entry name" value="TPP_IOR_alpha"/>
    <property type="match status" value="1"/>
</dbReference>
<dbReference type="Pfam" id="PF01855">
    <property type="entry name" value="POR_N"/>
    <property type="match status" value="1"/>
</dbReference>
<evidence type="ECO:0000256" key="8">
    <source>
        <dbReference type="ARBA" id="ARBA00022982"/>
    </source>
</evidence>
<proteinExistence type="predicted"/>
<dbReference type="GO" id="GO:0043805">
    <property type="term" value="F:indolepyruvate ferredoxin oxidoreductase activity"/>
    <property type="evidence" value="ECO:0007669"/>
    <property type="project" value="UniProtKB-UniRule"/>
</dbReference>
<dbReference type="InterPro" id="IPR009014">
    <property type="entry name" value="Transketo_C/PFOR_II"/>
</dbReference>
<evidence type="ECO:0000256" key="12">
    <source>
        <dbReference type="ARBA" id="ARBA00030514"/>
    </source>
</evidence>
<feature type="domain" description="4Fe-4S ferredoxin-type" evidence="16">
    <location>
        <begin position="530"/>
        <end position="551"/>
    </location>
</feature>
<feature type="binding site" evidence="15">
    <location>
        <position position="567"/>
    </location>
    <ligand>
        <name>[4Fe-4S] cluster</name>
        <dbReference type="ChEBI" id="CHEBI:49883"/>
        <label>2</label>
    </ligand>
</feature>
<dbReference type="SUPFAM" id="SSF52518">
    <property type="entry name" value="Thiamin diphosphate-binding fold (THDP-binding)"/>
    <property type="match status" value="2"/>
</dbReference>
<feature type="binding site" evidence="15">
    <location>
        <position position="542"/>
    </location>
    <ligand>
        <name>[4Fe-4S] cluster</name>
        <dbReference type="ChEBI" id="CHEBI:49883"/>
        <label>1</label>
    </ligand>
</feature>
<dbReference type="EC" id="1.2.7.8" evidence="3 14"/>
<comment type="caution">
    <text evidence="17">The sequence shown here is derived from an EMBL/GenBank/DDBJ whole genome shotgun (WGS) entry which is preliminary data.</text>
</comment>
<keyword evidence="10 14" id="KW-0408">Iron</keyword>
<keyword evidence="8 14" id="KW-0249">Electron transport</keyword>
<feature type="binding site" evidence="15">
    <location>
        <position position="570"/>
    </location>
    <ligand>
        <name>[4Fe-4S] cluster</name>
        <dbReference type="ChEBI" id="CHEBI:49883"/>
        <label>2</label>
    </ligand>
</feature>
<dbReference type="SUPFAM" id="SSF52922">
    <property type="entry name" value="TK C-terminal domain-like"/>
    <property type="match status" value="1"/>
</dbReference>
<evidence type="ECO:0000256" key="3">
    <source>
        <dbReference type="ARBA" id="ARBA00012812"/>
    </source>
</evidence>
<comment type="cofactor">
    <cofactor evidence="14 15">
        <name>[4Fe-4S] cluster</name>
        <dbReference type="ChEBI" id="CHEBI:49883"/>
    </cofactor>
    <text evidence="14 15">Binds 2 [4Fe-4S] clusters. In this family the first cluster has a non-standard and varying [4Fe-4S] binding motif CX(2)CX(2)CX(4-5)CP.</text>
</comment>
<evidence type="ECO:0000256" key="5">
    <source>
        <dbReference type="ARBA" id="ARBA00022448"/>
    </source>
</evidence>
<evidence type="ECO:0000313" key="18">
    <source>
        <dbReference type="Proteomes" id="UP001205919"/>
    </source>
</evidence>
<dbReference type="AlphaFoldDB" id="A0AAW5K0V1"/>
<dbReference type="InterPro" id="IPR029061">
    <property type="entry name" value="THDP-binding"/>
</dbReference>
<feature type="binding site" evidence="15">
    <location>
        <position position="577"/>
    </location>
    <ligand>
        <name>[4Fe-4S] cluster</name>
        <dbReference type="ChEBI" id="CHEBI:49883"/>
        <label>1</label>
    </ligand>
</feature>
<dbReference type="Gene3D" id="3.30.70.20">
    <property type="match status" value="1"/>
</dbReference>
<dbReference type="GO" id="GO:0046872">
    <property type="term" value="F:metal ion binding"/>
    <property type="evidence" value="ECO:0007669"/>
    <property type="project" value="UniProtKB-UniRule"/>
</dbReference>
<dbReference type="NCBIfam" id="TIGR03336">
    <property type="entry name" value="IOR_alpha"/>
    <property type="match status" value="1"/>
</dbReference>
<reference evidence="17 18" key="1">
    <citation type="submission" date="2022-06" db="EMBL/GenBank/DDBJ databases">
        <title>Isolation of gut microbiota from human fecal samples.</title>
        <authorList>
            <person name="Pamer E.G."/>
            <person name="Barat B."/>
            <person name="Waligurski E."/>
            <person name="Medina S."/>
            <person name="Paddock L."/>
            <person name="Mostad J."/>
        </authorList>
    </citation>
    <scope>NUCLEOTIDE SEQUENCE [LARGE SCALE GENOMIC DNA]</scope>
    <source>
        <strain evidence="17 18">DFI.9.90</strain>
    </source>
</reference>
<dbReference type="FunFam" id="3.40.50.970:FF:000039">
    <property type="entry name" value="Indolepyruvate oxidoreductase subunit IorA"/>
    <property type="match status" value="1"/>
</dbReference>
<evidence type="ECO:0000259" key="16">
    <source>
        <dbReference type="PROSITE" id="PS51379"/>
    </source>
</evidence>
<dbReference type="Pfam" id="PF02775">
    <property type="entry name" value="TPP_enzyme_C"/>
    <property type="match status" value="1"/>
</dbReference>
<dbReference type="InterPro" id="IPR017896">
    <property type="entry name" value="4Fe4S_Fe-S-bd"/>
</dbReference>
<dbReference type="InterPro" id="IPR002880">
    <property type="entry name" value="Pyrv_Fd/Flavodoxin_OxRdtase_N"/>
</dbReference>
<name>A0AAW5K0V1_9BACT</name>
<dbReference type="PANTHER" id="PTHR43710">
    <property type="entry name" value="2-HYDROXYACYL-COA LYASE"/>
    <property type="match status" value="1"/>
</dbReference>
<dbReference type="PROSITE" id="PS51379">
    <property type="entry name" value="4FE4S_FER_2"/>
    <property type="match status" value="2"/>
</dbReference>
<organism evidence="17 18">
    <name type="scientific">Cloacibacillus evryensis</name>
    <dbReference type="NCBI Taxonomy" id="508460"/>
    <lineage>
        <taxon>Bacteria</taxon>
        <taxon>Thermotogati</taxon>
        <taxon>Synergistota</taxon>
        <taxon>Synergistia</taxon>
        <taxon>Synergistales</taxon>
        <taxon>Synergistaceae</taxon>
        <taxon>Cloacibacillus</taxon>
    </lineage>
</organism>
<dbReference type="PROSITE" id="PS00198">
    <property type="entry name" value="4FE4S_FER_1"/>
    <property type="match status" value="1"/>
</dbReference>
<evidence type="ECO:0000313" key="17">
    <source>
        <dbReference type="EMBL" id="MCQ4814455.1"/>
    </source>
</evidence>
<dbReference type="RefSeq" id="WP_008711054.1">
    <property type="nucleotide sequence ID" value="NZ_CABKQM010000006.1"/>
</dbReference>
<evidence type="ECO:0000256" key="4">
    <source>
        <dbReference type="ARBA" id="ARBA00017710"/>
    </source>
</evidence>
<accession>A0AAW5K0V1</accession>
<dbReference type="InterPro" id="IPR017721">
    <property type="entry name" value="IorA"/>
</dbReference>
<evidence type="ECO:0000256" key="6">
    <source>
        <dbReference type="ARBA" id="ARBA00022485"/>
    </source>
</evidence>
<dbReference type="InterPro" id="IPR045025">
    <property type="entry name" value="HACL1-like"/>
</dbReference>
<feature type="binding site" evidence="15">
    <location>
        <position position="550"/>
    </location>
    <ligand>
        <name>[4Fe-4S] cluster</name>
        <dbReference type="ChEBI" id="CHEBI:49883"/>
        <label>2</label>
    </ligand>
</feature>
<dbReference type="Gene3D" id="3.40.50.970">
    <property type="match status" value="2"/>
</dbReference>
<comment type="catalytic activity">
    <reaction evidence="13 14">
        <text>indole-3-pyruvate + 2 oxidized [2Fe-2S]-[ferredoxin] + CoA = (indol-3-yl)acetyl-CoA + 2 reduced [2Fe-2S]-[ferredoxin] + CO2 + H(+)</text>
        <dbReference type="Rhea" id="RHEA:12645"/>
        <dbReference type="Rhea" id="RHEA-COMP:10000"/>
        <dbReference type="Rhea" id="RHEA-COMP:10001"/>
        <dbReference type="ChEBI" id="CHEBI:15378"/>
        <dbReference type="ChEBI" id="CHEBI:16526"/>
        <dbReference type="ChEBI" id="CHEBI:17640"/>
        <dbReference type="ChEBI" id="CHEBI:33737"/>
        <dbReference type="ChEBI" id="CHEBI:33738"/>
        <dbReference type="ChEBI" id="CHEBI:57271"/>
        <dbReference type="ChEBI" id="CHEBI:57287"/>
        <dbReference type="EC" id="1.2.7.8"/>
    </reaction>
</comment>
<evidence type="ECO:0000256" key="10">
    <source>
        <dbReference type="ARBA" id="ARBA00023004"/>
    </source>
</evidence>
<keyword evidence="9 14" id="KW-0560">Oxidoreductase</keyword>
<dbReference type="PANTHER" id="PTHR43710:SF5">
    <property type="entry name" value="INDOLEPYRUVATE FERREDOXIN OXIDOREDUCTASE ALPHA SUBUNIT"/>
    <property type="match status" value="1"/>
</dbReference>
<dbReference type="GO" id="GO:0051539">
    <property type="term" value="F:4 iron, 4 sulfur cluster binding"/>
    <property type="evidence" value="ECO:0007669"/>
    <property type="project" value="UniProtKB-UniRule"/>
</dbReference>
<keyword evidence="11 14" id="KW-0411">Iron-sulfur</keyword>
<dbReference type="PIRSF" id="PIRSF006439">
    <property type="entry name" value="Indolepyruvate_ferr_oxidored"/>
    <property type="match status" value="1"/>
</dbReference>
<dbReference type="EMBL" id="JANFYT010000015">
    <property type="protein sequence ID" value="MCQ4814455.1"/>
    <property type="molecule type" value="Genomic_DNA"/>
</dbReference>
<dbReference type="Proteomes" id="UP001205919">
    <property type="component" value="Unassembled WGS sequence"/>
</dbReference>
<keyword evidence="5 14" id="KW-0813">Transport</keyword>
<evidence type="ECO:0000256" key="1">
    <source>
        <dbReference type="ARBA" id="ARBA00002995"/>
    </source>
</evidence>
<feature type="binding site" evidence="15">
    <location>
        <position position="539"/>
    </location>
    <ligand>
        <name>[4Fe-4S] cluster</name>
        <dbReference type="ChEBI" id="CHEBI:49883"/>
        <label>1</label>
    </ligand>
</feature>
<evidence type="ECO:0000256" key="14">
    <source>
        <dbReference type="PIRNR" id="PIRNR006439"/>
    </source>
</evidence>
<evidence type="ECO:0000256" key="7">
    <source>
        <dbReference type="ARBA" id="ARBA00022723"/>
    </source>
</evidence>
<comment type="subunit">
    <text evidence="2">Heterodimer of the IorA and IorB subunits.</text>
</comment>
<protein>
    <recommendedName>
        <fullName evidence="4 14">Indolepyruvate oxidoreductase subunit IorA</fullName>
        <shortName evidence="14">IOR</shortName>
        <ecNumber evidence="3 14">1.2.7.8</ecNumber>
    </recommendedName>
    <alternativeName>
        <fullName evidence="12 14">Indolepyruvate ferredoxin oxidoreductase subunit alpha</fullName>
    </alternativeName>
</protein>
<evidence type="ECO:0000256" key="11">
    <source>
        <dbReference type="ARBA" id="ARBA00023014"/>
    </source>
</evidence>